<comment type="caution">
    <text evidence="9">The sequence shown here is derived from an EMBL/GenBank/DDBJ whole genome shotgun (WGS) entry which is preliminary data.</text>
</comment>
<dbReference type="InterPro" id="IPR025662">
    <property type="entry name" value="Sigma_54_int_dom_ATP-bd_1"/>
</dbReference>
<dbReference type="InterPro" id="IPR027417">
    <property type="entry name" value="P-loop_NTPase"/>
</dbReference>
<evidence type="ECO:0000256" key="5">
    <source>
        <dbReference type="ARBA" id="ARBA00023125"/>
    </source>
</evidence>
<evidence type="ECO:0000256" key="2">
    <source>
        <dbReference type="ARBA" id="ARBA00022840"/>
    </source>
</evidence>
<dbReference type="Proteomes" id="UP000549617">
    <property type="component" value="Unassembled WGS sequence"/>
</dbReference>
<evidence type="ECO:0000259" key="8">
    <source>
        <dbReference type="PROSITE" id="PS50045"/>
    </source>
</evidence>
<keyword evidence="6" id="KW-0010">Activator</keyword>
<keyword evidence="5" id="KW-0238">DNA-binding</keyword>
<dbReference type="Pfam" id="PF00158">
    <property type="entry name" value="Sigma54_activat"/>
    <property type="match status" value="1"/>
</dbReference>
<feature type="domain" description="Sigma-54 factor interaction" evidence="8">
    <location>
        <begin position="112"/>
        <end position="331"/>
    </location>
</feature>
<accession>A0A7W9AJ64</accession>
<dbReference type="GO" id="GO:0043565">
    <property type="term" value="F:sequence-specific DNA binding"/>
    <property type="evidence" value="ECO:0007669"/>
    <property type="project" value="InterPro"/>
</dbReference>
<dbReference type="InterPro" id="IPR058031">
    <property type="entry name" value="AAA_lid_NorR"/>
</dbReference>
<dbReference type="Pfam" id="PF25601">
    <property type="entry name" value="AAA_lid_14"/>
    <property type="match status" value="1"/>
</dbReference>
<evidence type="ECO:0000256" key="3">
    <source>
        <dbReference type="ARBA" id="ARBA00023012"/>
    </source>
</evidence>
<keyword evidence="1" id="KW-0547">Nucleotide-binding</keyword>
<dbReference type="PROSITE" id="PS50045">
    <property type="entry name" value="SIGMA54_INTERACT_4"/>
    <property type="match status" value="1"/>
</dbReference>
<dbReference type="InterPro" id="IPR002078">
    <property type="entry name" value="Sigma_54_int"/>
</dbReference>
<keyword evidence="2" id="KW-0067">ATP-binding</keyword>
<dbReference type="InterPro" id="IPR003593">
    <property type="entry name" value="AAA+_ATPase"/>
</dbReference>
<dbReference type="SUPFAM" id="SSF46689">
    <property type="entry name" value="Homeodomain-like"/>
    <property type="match status" value="1"/>
</dbReference>
<dbReference type="RefSeq" id="WP_184018910.1">
    <property type="nucleotide sequence ID" value="NZ_JACIJC010000004.1"/>
</dbReference>
<gene>
    <name evidence="9" type="ORF">FHS49_002480</name>
</gene>
<dbReference type="SUPFAM" id="SSF52540">
    <property type="entry name" value="P-loop containing nucleoside triphosphate hydrolases"/>
    <property type="match status" value="1"/>
</dbReference>
<keyword evidence="7" id="KW-0804">Transcription</keyword>
<name>A0A7W9AJ64_9SPHN</name>
<dbReference type="EMBL" id="JACIJC010000004">
    <property type="protein sequence ID" value="MBB5686456.1"/>
    <property type="molecule type" value="Genomic_DNA"/>
</dbReference>
<evidence type="ECO:0000256" key="6">
    <source>
        <dbReference type="ARBA" id="ARBA00023159"/>
    </source>
</evidence>
<dbReference type="InterPro" id="IPR009057">
    <property type="entry name" value="Homeodomain-like_sf"/>
</dbReference>
<dbReference type="AlphaFoldDB" id="A0A7W9AJ64"/>
<dbReference type="Gene3D" id="1.10.8.60">
    <property type="match status" value="1"/>
</dbReference>
<protein>
    <submittedName>
        <fullName evidence="9">Two-component system response regulator FlrC</fullName>
    </submittedName>
</protein>
<evidence type="ECO:0000256" key="1">
    <source>
        <dbReference type="ARBA" id="ARBA00022741"/>
    </source>
</evidence>
<dbReference type="GO" id="GO:0000160">
    <property type="term" value="P:phosphorelay signal transduction system"/>
    <property type="evidence" value="ECO:0007669"/>
    <property type="project" value="UniProtKB-KW"/>
</dbReference>
<dbReference type="GO" id="GO:0006355">
    <property type="term" value="P:regulation of DNA-templated transcription"/>
    <property type="evidence" value="ECO:0007669"/>
    <property type="project" value="InterPro"/>
</dbReference>
<dbReference type="PANTHER" id="PTHR32071:SF21">
    <property type="entry name" value="TRANSCRIPTIONAL REGULATORY PROTEIN FLGR"/>
    <property type="match status" value="1"/>
</dbReference>
<dbReference type="InterPro" id="IPR025944">
    <property type="entry name" value="Sigma_54_int_dom_CS"/>
</dbReference>
<reference evidence="9 10" key="1">
    <citation type="submission" date="2020-08" db="EMBL/GenBank/DDBJ databases">
        <title>Genomic Encyclopedia of Type Strains, Phase IV (KMG-IV): sequencing the most valuable type-strain genomes for metagenomic binning, comparative biology and taxonomic classification.</title>
        <authorList>
            <person name="Goeker M."/>
        </authorList>
    </citation>
    <scope>NUCLEOTIDE SEQUENCE [LARGE SCALE GENOMIC DNA]</scope>
    <source>
        <strain evidence="9 10">DSM 25079</strain>
    </source>
</reference>
<evidence type="ECO:0000256" key="4">
    <source>
        <dbReference type="ARBA" id="ARBA00023015"/>
    </source>
</evidence>
<dbReference type="PROSITE" id="PS00688">
    <property type="entry name" value="SIGMA54_INTERACT_3"/>
    <property type="match status" value="1"/>
</dbReference>
<dbReference type="CDD" id="cd00009">
    <property type="entry name" value="AAA"/>
    <property type="match status" value="1"/>
</dbReference>
<dbReference type="SMART" id="SM00382">
    <property type="entry name" value="AAA"/>
    <property type="match status" value="1"/>
</dbReference>
<dbReference type="InterPro" id="IPR002197">
    <property type="entry name" value="HTH_Fis"/>
</dbReference>
<evidence type="ECO:0000313" key="9">
    <source>
        <dbReference type="EMBL" id="MBB5686456.1"/>
    </source>
</evidence>
<evidence type="ECO:0000256" key="7">
    <source>
        <dbReference type="ARBA" id="ARBA00023163"/>
    </source>
</evidence>
<keyword evidence="3" id="KW-0902">Two-component regulatory system</keyword>
<dbReference type="FunFam" id="3.40.50.300:FF:000006">
    <property type="entry name" value="DNA-binding transcriptional regulator NtrC"/>
    <property type="match status" value="1"/>
</dbReference>
<organism evidence="9 10">
    <name type="scientific">Sphingobium boeckii</name>
    <dbReference type="NCBI Taxonomy" id="1082345"/>
    <lineage>
        <taxon>Bacteria</taxon>
        <taxon>Pseudomonadati</taxon>
        <taxon>Pseudomonadota</taxon>
        <taxon>Alphaproteobacteria</taxon>
        <taxon>Sphingomonadales</taxon>
        <taxon>Sphingomonadaceae</taxon>
        <taxon>Sphingobium</taxon>
    </lineage>
</organism>
<dbReference type="Pfam" id="PF02954">
    <property type="entry name" value="HTH_8"/>
    <property type="match status" value="1"/>
</dbReference>
<keyword evidence="4" id="KW-0805">Transcription regulation</keyword>
<keyword evidence="10" id="KW-1185">Reference proteome</keyword>
<dbReference type="PANTHER" id="PTHR32071">
    <property type="entry name" value="TRANSCRIPTIONAL REGULATORY PROTEIN"/>
    <property type="match status" value="1"/>
</dbReference>
<evidence type="ECO:0000313" key="10">
    <source>
        <dbReference type="Proteomes" id="UP000549617"/>
    </source>
</evidence>
<dbReference type="GO" id="GO:0005524">
    <property type="term" value="F:ATP binding"/>
    <property type="evidence" value="ECO:0007669"/>
    <property type="project" value="UniProtKB-KW"/>
</dbReference>
<dbReference type="InterPro" id="IPR025943">
    <property type="entry name" value="Sigma_54_int_dom_ATP-bd_2"/>
</dbReference>
<dbReference type="Gene3D" id="3.40.50.300">
    <property type="entry name" value="P-loop containing nucleotide triphosphate hydrolases"/>
    <property type="match status" value="1"/>
</dbReference>
<dbReference type="PROSITE" id="PS00676">
    <property type="entry name" value="SIGMA54_INTERACT_2"/>
    <property type="match status" value="1"/>
</dbReference>
<dbReference type="PROSITE" id="PS00675">
    <property type="entry name" value="SIGMA54_INTERACT_1"/>
    <property type="match status" value="1"/>
</dbReference>
<dbReference type="PRINTS" id="PR01590">
    <property type="entry name" value="HTHFIS"/>
</dbReference>
<sequence length="417" mass="45356">MSVIVSDRAAEASPTLMRWIAATGLACHVAPVIVPERRGAPRVLHVTEMAQANCGDVFLEFRDGPPEFSWSSGGLPARIGFGFEDMAFGHAMLTELVRPAHRPASGEPESGRFLQMCERVAASDATVLVLGETGTGKEGVSRFVHASSLRANQPFVPVNCAALPSTMLEAILFGHQKGSFTGAGTSGEGLFRAADGGTLMLDEVAELPLDLQAKLLRALQEREVLPVGATRAIPVDARVIAAANRDLAGEVAAGRFRADLYWRLNVIPLQIKPLRDRRQDVRAIAATLLMKHSPKNAPFAWPTANALDLLMAHSWPGNVRELENTLQRGLLLRAGERLDASDLSIESTHMPRDENLLIAEYLPEKRHRLSEIGRASQARAIREALEATGGHRVRAAERLGISERTLRYRLAEFRTAA</sequence>
<proteinExistence type="predicted"/>
<dbReference type="Gene3D" id="1.10.10.60">
    <property type="entry name" value="Homeodomain-like"/>
    <property type="match status" value="1"/>
</dbReference>